<evidence type="ECO:0000259" key="1">
    <source>
        <dbReference type="Pfam" id="PF11706"/>
    </source>
</evidence>
<dbReference type="InterPro" id="IPR023286">
    <property type="entry name" value="ABATE_dom_sf"/>
</dbReference>
<dbReference type="PANTHER" id="PTHR35525">
    <property type="entry name" value="BLL6575 PROTEIN"/>
    <property type="match status" value="1"/>
</dbReference>
<dbReference type="PANTHER" id="PTHR35525:SF3">
    <property type="entry name" value="BLL6575 PROTEIN"/>
    <property type="match status" value="1"/>
</dbReference>
<sequence>MDTLWTDYINSHWHDWRGSGLSEDRLSSPKWQASFLKRYGLTAPVPASPEELVSMHRLRIHLRDMVHSFAETNTVTDAQIKLLNEYLAKGTLTRKLRRADSALQLEYITLSGADWSLALAEVAANFAETVARGSGDRIRICGNPDCRWIFYDDTRSRTKRYCEEKSCGNLMKVRRFRAKHKQE</sequence>
<gene>
    <name evidence="2" type="ORF">ACFSUF_11950</name>
</gene>
<dbReference type="RefSeq" id="WP_377603088.1">
    <property type="nucleotide sequence ID" value="NZ_JBHUME010000007.1"/>
</dbReference>
<organism evidence="2 3">
    <name type="scientific">Paenibacillus gansuensis</name>
    <dbReference type="NCBI Taxonomy" id="306542"/>
    <lineage>
        <taxon>Bacteria</taxon>
        <taxon>Bacillati</taxon>
        <taxon>Bacillota</taxon>
        <taxon>Bacilli</taxon>
        <taxon>Bacillales</taxon>
        <taxon>Paenibacillaceae</taxon>
        <taxon>Paenibacillus</taxon>
    </lineage>
</organism>
<protein>
    <submittedName>
        <fullName evidence="2">CGNR zinc finger domain-containing protein</fullName>
    </submittedName>
</protein>
<dbReference type="Pfam" id="PF07336">
    <property type="entry name" value="ABATE"/>
    <property type="match status" value="1"/>
</dbReference>
<dbReference type="EMBL" id="JBHUME010000007">
    <property type="protein sequence ID" value="MFD2613137.1"/>
    <property type="molecule type" value="Genomic_DNA"/>
</dbReference>
<name>A0ABW5PGP9_9BACL</name>
<proteinExistence type="predicted"/>
<dbReference type="SUPFAM" id="SSF160904">
    <property type="entry name" value="Jann2411-like"/>
    <property type="match status" value="1"/>
</dbReference>
<accession>A0ABW5PGP9</accession>
<dbReference type="Pfam" id="PF11706">
    <property type="entry name" value="zf-CGNR"/>
    <property type="match status" value="1"/>
</dbReference>
<reference evidence="3" key="1">
    <citation type="journal article" date="2019" name="Int. J. Syst. Evol. Microbiol.">
        <title>The Global Catalogue of Microorganisms (GCM) 10K type strain sequencing project: providing services to taxonomists for standard genome sequencing and annotation.</title>
        <authorList>
            <consortium name="The Broad Institute Genomics Platform"/>
            <consortium name="The Broad Institute Genome Sequencing Center for Infectious Disease"/>
            <person name="Wu L."/>
            <person name="Ma J."/>
        </authorList>
    </citation>
    <scope>NUCLEOTIDE SEQUENCE [LARGE SCALE GENOMIC DNA]</scope>
    <source>
        <strain evidence="3">KCTC 3950</strain>
    </source>
</reference>
<dbReference type="Proteomes" id="UP001597541">
    <property type="component" value="Unassembled WGS sequence"/>
</dbReference>
<evidence type="ECO:0000313" key="3">
    <source>
        <dbReference type="Proteomes" id="UP001597541"/>
    </source>
</evidence>
<feature type="domain" description="Zinc finger CGNR" evidence="1">
    <location>
        <begin position="137"/>
        <end position="180"/>
    </location>
</feature>
<dbReference type="InterPro" id="IPR021005">
    <property type="entry name" value="Znf_CGNR"/>
</dbReference>
<dbReference type="Gene3D" id="1.10.3300.10">
    <property type="entry name" value="Jann2411-like domain"/>
    <property type="match status" value="1"/>
</dbReference>
<evidence type="ECO:0000313" key="2">
    <source>
        <dbReference type="EMBL" id="MFD2613137.1"/>
    </source>
</evidence>
<dbReference type="InterPro" id="IPR010852">
    <property type="entry name" value="ABATE"/>
</dbReference>
<keyword evidence="3" id="KW-1185">Reference proteome</keyword>
<comment type="caution">
    <text evidence="2">The sequence shown here is derived from an EMBL/GenBank/DDBJ whole genome shotgun (WGS) entry which is preliminary data.</text>
</comment>